<evidence type="ECO:0000256" key="2">
    <source>
        <dbReference type="ARBA" id="ARBA00008661"/>
    </source>
</evidence>
<evidence type="ECO:0000256" key="8">
    <source>
        <dbReference type="ARBA" id="ARBA00023034"/>
    </source>
</evidence>
<dbReference type="InterPro" id="IPR027417">
    <property type="entry name" value="P-loop_NTPase"/>
</dbReference>
<feature type="transmembrane region" description="Helical" evidence="11">
    <location>
        <begin position="37"/>
        <end position="58"/>
    </location>
</feature>
<evidence type="ECO:0000256" key="11">
    <source>
        <dbReference type="SAM" id="Phobius"/>
    </source>
</evidence>
<keyword evidence="7 11" id="KW-1133">Transmembrane helix</keyword>
<dbReference type="Proteomes" id="UP001642464">
    <property type="component" value="Unassembled WGS sequence"/>
</dbReference>
<evidence type="ECO:0000313" key="13">
    <source>
        <dbReference type="Proteomes" id="UP001642464"/>
    </source>
</evidence>
<evidence type="ECO:0000256" key="5">
    <source>
        <dbReference type="ARBA" id="ARBA00022692"/>
    </source>
</evidence>
<evidence type="ECO:0000256" key="7">
    <source>
        <dbReference type="ARBA" id="ARBA00022989"/>
    </source>
</evidence>
<feature type="compositionally biased region" description="Low complexity" evidence="10">
    <location>
        <begin position="437"/>
        <end position="458"/>
    </location>
</feature>
<evidence type="ECO:0000256" key="3">
    <source>
        <dbReference type="ARBA" id="ARBA00022676"/>
    </source>
</evidence>
<gene>
    <name evidence="12" type="ORF">SCF082_LOCUS35294</name>
</gene>
<keyword evidence="9 11" id="KW-0472">Membrane</keyword>
<evidence type="ECO:0000256" key="6">
    <source>
        <dbReference type="ARBA" id="ARBA00022968"/>
    </source>
</evidence>
<keyword evidence="8" id="KW-0333">Golgi apparatus</keyword>
<evidence type="ECO:0000256" key="4">
    <source>
        <dbReference type="ARBA" id="ARBA00022679"/>
    </source>
</evidence>
<keyword evidence="3" id="KW-0328">Glycosyltransferase</keyword>
<keyword evidence="5 11" id="KW-0812">Transmembrane</keyword>
<proteinExistence type="inferred from homology"/>
<dbReference type="Pfam" id="PF03567">
    <property type="entry name" value="Sulfotransfer_2"/>
    <property type="match status" value="1"/>
</dbReference>
<sequence>MFLEGGEAPVPAPSASRNEAATSASKCLLKSSSAARVCFLSVFFAAIVNVLWISTLLVESSFMDCLLRPSRRPTEPSSLPDIREKRTAAVWNNTQNLTYFDLVIVIPSHAETDIDRRSAQRESWRMVLNRSGWCEVCKSNRTTKVVYVVGEEGDLSKTEAEMKKFGDVEILPGYAQKYYSDRARKTQLSIRLVVERYQFALLMKSDTDSFFFLDRLLPFFEANHMFWDVQSDSGTSIYAGDFSGTGAKPITKKGHKWEDQIYTNRTGMSVYPRHAKGPGYVLSPDLARYIAELSETLPCCRKWAYAKVRTLPSEDVSVGFWLFPINYTSIYMDIRLAEECSDKILLDHYVKPEEMRARWQRYKASQQWCPKEKQMRAALVGPAWSSDMARAHSQENALATLLAPRFSDAHFVADRIALGVSVTSPSPAPDSDATTKSSRTSPSTEVTTTTEPSEPTTRTGHESRMAKSLKFIHIPGTDSFVLEEWGKAHGLHWGRLQENVAASGTSSGACDDSHDWFLVVRHPVDRFVAVSRASDIENEADLNAFLQGLLNRPDQSGFRPMAEYFDARCVQHILRYESLDRDFSRLCQTYDLPVAKSLANRLPRKAVTLWPSTLQMIYSRFSEDFARFNYSMEEILQHLSTTSRPKLQGLQQGLVTSVRRKELKFIHITKTGGTAIEDWGKDHGLKWGRFHTEYRAPGLAGSPWHHPFPSLPSSLRQRFDWFMVVRDPVHRAISEYYCPWTGTKTPQSDTEDSFNHFLQGALDGTRWLHPGSFREMSKYLDPSSVQHILHFETLSADLKRLLPLYGIHFDGLPKKNQATGEKFDSKNLHPKTLQLIRSKYAADFRNFNYTPPER</sequence>
<dbReference type="Pfam" id="PF01762">
    <property type="entry name" value="Galactosyl_T"/>
    <property type="match status" value="1"/>
</dbReference>
<name>A0ABP0P598_9DINO</name>
<keyword evidence="4" id="KW-0808">Transferase</keyword>
<dbReference type="EMBL" id="CAXAMM010033336">
    <property type="protein sequence ID" value="CAK9071215.1"/>
    <property type="molecule type" value="Genomic_DNA"/>
</dbReference>
<accession>A0ABP0P598</accession>
<keyword evidence="6" id="KW-0735">Signal-anchor</keyword>
<evidence type="ECO:0000256" key="10">
    <source>
        <dbReference type="SAM" id="MobiDB-lite"/>
    </source>
</evidence>
<dbReference type="Gene3D" id="3.40.50.300">
    <property type="entry name" value="P-loop containing nucleotide triphosphate hydrolases"/>
    <property type="match status" value="1"/>
</dbReference>
<dbReference type="InterPro" id="IPR005331">
    <property type="entry name" value="Sulfotransferase"/>
</dbReference>
<organism evidence="12 13">
    <name type="scientific">Durusdinium trenchii</name>
    <dbReference type="NCBI Taxonomy" id="1381693"/>
    <lineage>
        <taxon>Eukaryota</taxon>
        <taxon>Sar</taxon>
        <taxon>Alveolata</taxon>
        <taxon>Dinophyceae</taxon>
        <taxon>Suessiales</taxon>
        <taxon>Symbiodiniaceae</taxon>
        <taxon>Durusdinium</taxon>
    </lineage>
</organism>
<reference evidence="12 13" key="1">
    <citation type="submission" date="2024-02" db="EMBL/GenBank/DDBJ databases">
        <authorList>
            <person name="Chen Y."/>
            <person name="Shah S."/>
            <person name="Dougan E. K."/>
            <person name="Thang M."/>
            <person name="Chan C."/>
        </authorList>
    </citation>
    <scope>NUCLEOTIDE SEQUENCE [LARGE SCALE GENOMIC DNA]</scope>
</reference>
<evidence type="ECO:0000256" key="1">
    <source>
        <dbReference type="ARBA" id="ARBA00004323"/>
    </source>
</evidence>
<evidence type="ECO:0000313" key="12">
    <source>
        <dbReference type="EMBL" id="CAK9071215.1"/>
    </source>
</evidence>
<dbReference type="SUPFAM" id="SSF52540">
    <property type="entry name" value="P-loop containing nucleoside triphosphate hydrolases"/>
    <property type="match status" value="1"/>
</dbReference>
<comment type="similarity">
    <text evidence="2">Belongs to the glycosyltransferase 31 family.</text>
</comment>
<dbReference type="PANTHER" id="PTHR11214:SF3">
    <property type="entry name" value="BETA-1,3-GALACTOSYLTRANSFERASE 6"/>
    <property type="match status" value="1"/>
</dbReference>
<comment type="subcellular location">
    <subcellularLocation>
        <location evidence="1">Golgi apparatus membrane</location>
        <topology evidence="1">Single-pass type II membrane protein</topology>
    </subcellularLocation>
</comment>
<evidence type="ECO:0000256" key="9">
    <source>
        <dbReference type="ARBA" id="ARBA00023136"/>
    </source>
</evidence>
<dbReference type="PANTHER" id="PTHR11214">
    <property type="entry name" value="BETA-1,3-N-ACETYLGLUCOSAMINYLTRANSFERASE"/>
    <property type="match status" value="1"/>
</dbReference>
<dbReference type="InterPro" id="IPR002659">
    <property type="entry name" value="Glyco_trans_31"/>
</dbReference>
<keyword evidence="13" id="KW-1185">Reference proteome</keyword>
<comment type="caution">
    <text evidence="12">The sequence shown here is derived from an EMBL/GenBank/DDBJ whole genome shotgun (WGS) entry which is preliminary data.</text>
</comment>
<dbReference type="Gene3D" id="3.90.550.50">
    <property type="match status" value="1"/>
</dbReference>
<feature type="region of interest" description="Disordered" evidence="10">
    <location>
        <begin position="422"/>
        <end position="464"/>
    </location>
</feature>
<protein>
    <submittedName>
        <fullName evidence="12">3-GalTase 6) (Beta3Gal-T6) (Beta3GalT6) (GAG GalTII) (Galactosyltransferase II) (Galactosylxylosylprotein 3-beta-galactosyltransferase) (UDP-Gal:betaGal beta 1</fullName>
    </submittedName>
</protein>